<feature type="compositionally biased region" description="Polar residues" evidence="1">
    <location>
        <begin position="53"/>
        <end position="64"/>
    </location>
</feature>
<accession>V4TA44</accession>
<dbReference type="AlphaFoldDB" id="V4TA44"/>
<gene>
    <name evidence="2" type="ORF">N177_3426</name>
</gene>
<dbReference type="Proteomes" id="UP000017819">
    <property type="component" value="Unassembled WGS sequence"/>
</dbReference>
<feature type="region of interest" description="Disordered" evidence="1">
    <location>
        <begin position="53"/>
        <end position="73"/>
    </location>
</feature>
<evidence type="ECO:0000256" key="1">
    <source>
        <dbReference type="SAM" id="MobiDB-lite"/>
    </source>
</evidence>
<evidence type="ECO:0000313" key="2">
    <source>
        <dbReference type="EMBL" id="ESR23358.1"/>
    </source>
</evidence>
<dbReference type="eggNOG" id="ENOG5031B3N">
    <property type="taxonomic scope" value="Bacteria"/>
</dbReference>
<keyword evidence="3" id="KW-1185">Reference proteome</keyword>
<protein>
    <submittedName>
        <fullName evidence="2">Uncharacterized protein</fullName>
    </submittedName>
</protein>
<dbReference type="OrthoDB" id="8455641at2"/>
<sequence>MTSHAYTVGQNVRLAGSTLHQGLDGVYKILALLPEERGDWQYRVESMSRPQQRVVTESQITHADSSPALASGG</sequence>
<evidence type="ECO:0000313" key="3">
    <source>
        <dbReference type="Proteomes" id="UP000017819"/>
    </source>
</evidence>
<proteinExistence type="predicted"/>
<organism evidence="2 3">
    <name type="scientific">Lutibaculum baratangense AMV1</name>
    <dbReference type="NCBI Taxonomy" id="631454"/>
    <lineage>
        <taxon>Bacteria</taxon>
        <taxon>Pseudomonadati</taxon>
        <taxon>Pseudomonadota</taxon>
        <taxon>Alphaproteobacteria</taxon>
        <taxon>Hyphomicrobiales</taxon>
        <taxon>Tepidamorphaceae</taxon>
        <taxon>Lutibaculum</taxon>
    </lineage>
</organism>
<comment type="caution">
    <text evidence="2">The sequence shown here is derived from an EMBL/GenBank/DDBJ whole genome shotgun (WGS) entry which is preliminary data.</text>
</comment>
<dbReference type="EMBL" id="AWXZ01000039">
    <property type="protein sequence ID" value="ESR23358.1"/>
    <property type="molecule type" value="Genomic_DNA"/>
</dbReference>
<dbReference type="RefSeq" id="WP_023433544.1">
    <property type="nucleotide sequence ID" value="NZ_AWXZ01000039.1"/>
</dbReference>
<name>V4TA44_9HYPH</name>
<reference evidence="2 3" key="1">
    <citation type="journal article" date="2014" name="Genome Announc.">
        <title>Draft Genome Sequence of Lutibaculum baratangense Strain AMV1T, Isolated from a Mud Volcano in Andamans, India.</title>
        <authorList>
            <person name="Singh A."/>
            <person name="Sreenivas A."/>
            <person name="Sathyanarayana Reddy G."/>
            <person name="Pinnaka A.K."/>
            <person name="Shivaji S."/>
        </authorList>
    </citation>
    <scope>NUCLEOTIDE SEQUENCE [LARGE SCALE GENOMIC DNA]</scope>
    <source>
        <strain evidence="2 3">AMV1</strain>
    </source>
</reference>